<dbReference type="AlphaFoldDB" id="A0A9X8EJA0"/>
<evidence type="ECO:0000313" key="2">
    <source>
        <dbReference type="Proteomes" id="UP000269115"/>
    </source>
</evidence>
<organism evidence="1 2">
    <name type="scientific">Pseudomonas putida</name>
    <name type="common">Arthrobacter siderocapsulatus</name>
    <dbReference type="NCBI Taxonomy" id="303"/>
    <lineage>
        <taxon>Bacteria</taxon>
        <taxon>Pseudomonadati</taxon>
        <taxon>Pseudomonadota</taxon>
        <taxon>Gammaproteobacteria</taxon>
        <taxon>Pseudomonadales</taxon>
        <taxon>Pseudomonadaceae</taxon>
        <taxon>Pseudomonas</taxon>
    </lineage>
</organism>
<sequence length="320" mass="35650">MEDMSKASFNVLYDGPALANSEMDVRELAPALLALGSLLEEANSVINDGKAQVSVQVKATFKTGCFGIELEVCQTFLQHAHSLFSNESVSSAKELLEWLGLVKDNVGNTVAAGAGLLWLIKMVRGRRINQVVLLDNGKVRVVMDDDALEVEEKVLTLYRQFRVRQALEGVLKPLESDGIDTFAVTNLKQTDRFIEITKAERPYFQTPEPESEALSDDEFDVNLQIVSISFQEGNKWRFNDGASVFYADMLDDSFASQVAASATSFTKGDILKVRLRRVQSIAGETFKTEYTVLKVLEHRKAAAQLKMNFHRESDNDSPWA</sequence>
<accession>A0A9X8EJA0</accession>
<protein>
    <submittedName>
        <fullName evidence="1">Uncharacterized protein</fullName>
    </submittedName>
</protein>
<reference evidence="1 2" key="1">
    <citation type="submission" date="2018-11" db="EMBL/GenBank/DDBJ databases">
        <title>Genomic analyses of the natural microbiome of Caenorhabditis elegans.</title>
        <authorList>
            <person name="Samuel B."/>
        </authorList>
    </citation>
    <scope>NUCLEOTIDE SEQUENCE [LARGE SCALE GENOMIC DNA]</scope>
    <source>
        <strain evidence="1 2">BIGb0473</strain>
    </source>
</reference>
<name>A0A9X8EJA0_PSEPU</name>
<dbReference type="Proteomes" id="UP000269115">
    <property type="component" value="Unassembled WGS sequence"/>
</dbReference>
<dbReference type="RefSeq" id="WP_123753196.1">
    <property type="nucleotide sequence ID" value="NZ_RJUR01000014.1"/>
</dbReference>
<proteinExistence type="predicted"/>
<evidence type="ECO:0000313" key="1">
    <source>
        <dbReference type="EMBL" id="ROQ49127.1"/>
    </source>
</evidence>
<comment type="caution">
    <text evidence="1">The sequence shown here is derived from an EMBL/GenBank/DDBJ whole genome shotgun (WGS) entry which is preliminary data.</text>
</comment>
<dbReference type="EMBL" id="RJUR01000014">
    <property type="protein sequence ID" value="ROQ49127.1"/>
    <property type="molecule type" value="Genomic_DNA"/>
</dbReference>
<gene>
    <name evidence="1" type="ORF">EDF85_3437</name>
</gene>